<feature type="domain" description="Histidine kinase" evidence="14">
    <location>
        <begin position="122"/>
        <end position="332"/>
    </location>
</feature>
<dbReference type="GO" id="GO:0005886">
    <property type="term" value="C:plasma membrane"/>
    <property type="evidence" value="ECO:0007669"/>
    <property type="project" value="UniProtKB-SubCell"/>
</dbReference>
<comment type="subcellular location">
    <subcellularLocation>
        <location evidence="2">Cell membrane</location>
        <topology evidence="2">Multi-pass membrane protein</topology>
    </subcellularLocation>
</comment>
<keyword evidence="11" id="KW-0902">Two-component regulatory system</keyword>
<evidence type="ECO:0000256" key="10">
    <source>
        <dbReference type="ARBA" id="ARBA00022989"/>
    </source>
</evidence>
<organism evidence="15 16">
    <name type="scientific">Gracilibacillus ureilyticus</name>
    <dbReference type="NCBI Taxonomy" id="531814"/>
    <lineage>
        <taxon>Bacteria</taxon>
        <taxon>Bacillati</taxon>
        <taxon>Bacillota</taxon>
        <taxon>Bacilli</taxon>
        <taxon>Bacillales</taxon>
        <taxon>Bacillaceae</taxon>
        <taxon>Gracilibacillus</taxon>
    </lineage>
</organism>
<dbReference type="SMART" id="SM00387">
    <property type="entry name" value="HATPase_c"/>
    <property type="match status" value="1"/>
</dbReference>
<keyword evidence="8 15" id="KW-0418">Kinase</keyword>
<comment type="catalytic activity">
    <reaction evidence="1">
        <text>ATP + protein L-histidine = ADP + protein N-phospho-L-histidine.</text>
        <dbReference type="EC" id="2.7.13.3"/>
    </reaction>
</comment>
<evidence type="ECO:0000256" key="2">
    <source>
        <dbReference type="ARBA" id="ARBA00004651"/>
    </source>
</evidence>
<dbReference type="InterPro" id="IPR036890">
    <property type="entry name" value="HATPase_C_sf"/>
</dbReference>
<dbReference type="InterPro" id="IPR004358">
    <property type="entry name" value="Sig_transdc_His_kin-like_C"/>
</dbReference>
<dbReference type="InterPro" id="IPR003594">
    <property type="entry name" value="HATPase_dom"/>
</dbReference>
<dbReference type="Pfam" id="PF02518">
    <property type="entry name" value="HATPase_c"/>
    <property type="match status" value="1"/>
</dbReference>
<keyword evidence="10 13" id="KW-1133">Transmembrane helix</keyword>
<dbReference type="GO" id="GO:0016036">
    <property type="term" value="P:cellular response to phosphate starvation"/>
    <property type="evidence" value="ECO:0007669"/>
    <property type="project" value="TreeGrafter"/>
</dbReference>
<dbReference type="GO" id="GO:0004721">
    <property type="term" value="F:phosphoprotein phosphatase activity"/>
    <property type="evidence" value="ECO:0007669"/>
    <property type="project" value="TreeGrafter"/>
</dbReference>
<accession>A0A1H9QED6</accession>
<evidence type="ECO:0000256" key="13">
    <source>
        <dbReference type="SAM" id="Phobius"/>
    </source>
</evidence>
<dbReference type="Gene3D" id="3.30.565.10">
    <property type="entry name" value="Histidine kinase-like ATPase, C-terminal domain"/>
    <property type="match status" value="1"/>
</dbReference>
<evidence type="ECO:0000256" key="7">
    <source>
        <dbReference type="ARBA" id="ARBA00022741"/>
    </source>
</evidence>
<dbReference type="InterPro" id="IPR050351">
    <property type="entry name" value="BphY/WalK/GraS-like"/>
</dbReference>
<evidence type="ECO:0000256" key="3">
    <source>
        <dbReference type="ARBA" id="ARBA00012438"/>
    </source>
</evidence>
<dbReference type="PANTHER" id="PTHR45453">
    <property type="entry name" value="PHOSPHATE REGULON SENSOR PROTEIN PHOR"/>
    <property type="match status" value="1"/>
</dbReference>
<keyword evidence="7" id="KW-0547">Nucleotide-binding</keyword>
<proteinExistence type="predicted"/>
<keyword evidence="12 13" id="KW-0472">Membrane</keyword>
<dbReference type="GO" id="GO:0005524">
    <property type="term" value="F:ATP binding"/>
    <property type="evidence" value="ECO:0007669"/>
    <property type="project" value="UniProtKB-KW"/>
</dbReference>
<evidence type="ECO:0000256" key="9">
    <source>
        <dbReference type="ARBA" id="ARBA00022840"/>
    </source>
</evidence>
<dbReference type="SUPFAM" id="SSF55874">
    <property type="entry name" value="ATPase domain of HSP90 chaperone/DNA topoisomerase II/histidine kinase"/>
    <property type="match status" value="1"/>
</dbReference>
<dbReference type="Proteomes" id="UP000199687">
    <property type="component" value="Unassembled WGS sequence"/>
</dbReference>
<keyword evidence="16" id="KW-1185">Reference proteome</keyword>
<evidence type="ECO:0000256" key="4">
    <source>
        <dbReference type="ARBA" id="ARBA00022475"/>
    </source>
</evidence>
<keyword evidence="4" id="KW-1003">Cell membrane</keyword>
<sequence>MAYIRDHLASIIFFYSQIGLVILIAQLASRIEGYTISNENILYMLLVVTFFLLVYHLFRYLKFRDMYHFTEVDTARTAWLPDPPNQLTAQIKEHYEKQYDAYKQELETLYTEKKQESMFIQQWVHQMKTPLSVMKLILEKEMYSIPDNAKSDLEEELERIEHGLQLALYQARLQQFERDFHVEKIPLTELLRSVVQDYKSSFIRNHVYPKIENDNTVIIYSDPKWLRFVLEQITGNAIKYASGTKTQIHFYVTNTSGIYHLHIKDEGIGIPTQDLKRIFDPFFTGYNGRHYQESTGMGLYLSKQICDALNHKLSVHSKVNKGTTVSIRFDRS</sequence>
<reference evidence="15 16" key="1">
    <citation type="submission" date="2016-10" db="EMBL/GenBank/DDBJ databases">
        <authorList>
            <person name="de Groot N.N."/>
        </authorList>
    </citation>
    <scope>NUCLEOTIDE SEQUENCE [LARGE SCALE GENOMIC DNA]</scope>
    <source>
        <strain evidence="15 16">CGMCC 1.7727</strain>
    </source>
</reference>
<evidence type="ECO:0000256" key="8">
    <source>
        <dbReference type="ARBA" id="ARBA00022777"/>
    </source>
</evidence>
<evidence type="ECO:0000259" key="14">
    <source>
        <dbReference type="PROSITE" id="PS50109"/>
    </source>
</evidence>
<evidence type="ECO:0000256" key="5">
    <source>
        <dbReference type="ARBA" id="ARBA00022679"/>
    </source>
</evidence>
<dbReference type="EMBL" id="FOGL01000006">
    <property type="protein sequence ID" value="SER58792.1"/>
    <property type="molecule type" value="Genomic_DNA"/>
</dbReference>
<gene>
    <name evidence="15" type="ORF">SAMN04487944_106159</name>
</gene>
<dbReference type="InterPro" id="IPR005467">
    <property type="entry name" value="His_kinase_dom"/>
</dbReference>
<evidence type="ECO:0000313" key="16">
    <source>
        <dbReference type="Proteomes" id="UP000199687"/>
    </source>
</evidence>
<feature type="transmembrane region" description="Helical" evidence="13">
    <location>
        <begin position="41"/>
        <end position="58"/>
    </location>
</feature>
<dbReference type="EC" id="2.7.13.3" evidence="3"/>
<keyword evidence="9" id="KW-0067">ATP-binding</keyword>
<dbReference type="PRINTS" id="PR00344">
    <property type="entry name" value="BCTRLSENSOR"/>
</dbReference>
<evidence type="ECO:0000256" key="11">
    <source>
        <dbReference type="ARBA" id="ARBA00023012"/>
    </source>
</evidence>
<name>A0A1H9QED6_9BACI</name>
<keyword evidence="5" id="KW-0808">Transferase</keyword>
<protein>
    <recommendedName>
        <fullName evidence="3">histidine kinase</fullName>
        <ecNumber evidence="3">2.7.13.3</ecNumber>
    </recommendedName>
</protein>
<evidence type="ECO:0000256" key="12">
    <source>
        <dbReference type="ARBA" id="ARBA00023136"/>
    </source>
</evidence>
<evidence type="ECO:0000256" key="1">
    <source>
        <dbReference type="ARBA" id="ARBA00000085"/>
    </source>
</evidence>
<dbReference type="GO" id="GO:0000155">
    <property type="term" value="F:phosphorelay sensor kinase activity"/>
    <property type="evidence" value="ECO:0007669"/>
    <property type="project" value="TreeGrafter"/>
</dbReference>
<keyword evidence="6 13" id="KW-0812">Transmembrane</keyword>
<dbReference type="AlphaFoldDB" id="A0A1H9QED6"/>
<evidence type="ECO:0000256" key="6">
    <source>
        <dbReference type="ARBA" id="ARBA00022692"/>
    </source>
</evidence>
<feature type="transmembrane region" description="Helical" evidence="13">
    <location>
        <begin position="12"/>
        <end position="29"/>
    </location>
</feature>
<dbReference type="PANTHER" id="PTHR45453:SF2">
    <property type="entry name" value="HISTIDINE KINASE"/>
    <property type="match status" value="1"/>
</dbReference>
<evidence type="ECO:0000313" key="15">
    <source>
        <dbReference type="EMBL" id="SER58792.1"/>
    </source>
</evidence>
<dbReference type="STRING" id="531814.SAMN04487944_106159"/>
<dbReference type="PROSITE" id="PS50109">
    <property type="entry name" value="HIS_KIN"/>
    <property type="match status" value="1"/>
</dbReference>